<accession>A0A1H3ZX59</accession>
<keyword evidence="1" id="KW-0812">Transmembrane</keyword>
<name>A0A1H3ZX59_9FLAO</name>
<reference evidence="2 3" key="1">
    <citation type="submission" date="2016-10" db="EMBL/GenBank/DDBJ databases">
        <authorList>
            <person name="de Groot N.N."/>
        </authorList>
    </citation>
    <scope>NUCLEOTIDE SEQUENCE [LARGE SCALE GENOMIC DNA]</scope>
    <source>
        <strain evidence="2 3">DSM 23581</strain>
    </source>
</reference>
<evidence type="ECO:0000313" key="3">
    <source>
        <dbReference type="Proteomes" id="UP000198820"/>
    </source>
</evidence>
<sequence length="63" mass="7290">MNNKIKNIAILSSALTTIGFLMDGDVKEPSMLMRFVEFFGMFSILFILIYSVYAIKRFAFKKK</sequence>
<feature type="transmembrane region" description="Helical" evidence="1">
    <location>
        <begin position="35"/>
        <end position="55"/>
    </location>
</feature>
<evidence type="ECO:0000256" key="1">
    <source>
        <dbReference type="SAM" id="Phobius"/>
    </source>
</evidence>
<protein>
    <submittedName>
        <fullName evidence="2">Uncharacterized protein</fullName>
    </submittedName>
</protein>
<dbReference type="AlphaFoldDB" id="A0A1H3ZX59"/>
<proteinExistence type="predicted"/>
<organism evidence="2 3">
    <name type="scientific">Psychroflexus halocasei</name>
    <dbReference type="NCBI Taxonomy" id="908615"/>
    <lineage>
        <taxon>Bacteria</taxon>
        <taxon>Pseudomonadati</taxon>
        <taxon>Bacteroidota</taxon>
        <taxon>Flavobacteriia</taxon>
        <taxon>Flavobacteriales</taxon>
        <taxon>Flavobacteriaceae</taxon>
        <taxon>Psychroflexus</taxon>
    </lineage>
</organism>
<keyword evidence="1" id="KW-0472">Membrane</keyword>
<dbReference type="RefSeq" id="WP_143521334.1">
    <property type="nucleotide sequence ID" value="NZ_FNQF01000004.1"/>
</dbReference>
<dbReference type="Proteomes" id="UP000198820">
    <property type="component" value="Unassembled WGS sequence"/>
</dbReference>
<keyword evidence="1" id="KW-1133">Transmembrane helix</keyword>
<dbReference type="EMBL" id="FNQF01000004">
    <property type="protein sequence ID" value="SEA28260.1"/>
    <property type="molecule type" value="Genomic_DNA"/>
</dbReference>
<gene>
    <name evidence="2" type="ORF">SAMN05421540_104241</name>
</gene>
<evidence type="ECO:0000313" key="2">
    <source>
        <dbReference type="EMBL" id="SEA28260.1"/>
    </source>
</evidence>
<dbReference type="STRING" id="908615.SAMN05421540_104241"/>
<keyword evidence="3" id="KW-1185">Reference proteome</keyword>